<dbReference type="Pfam" id="PF00135">
    <property type="entry name" value="COesterase"/>
    <property type="match status" value="1"/>
</dbReference>
<dbReference type="InterPro" id="IPR002018">
    <property type="entry name" value="CarbesteraseB"/>
</dbReference>
<reference evidence="5 6" key="1">
    <citation type="submission" date="2018-02" db="EMBL/GenBank/DDBJ databases">
        <title>The genomes of Aspergillus section Nigri reveals drivers in fungal speciation.</title>
        <authorList>
            <consortium name="DOE Joint Genome Institute"/>
            <person name="Vesth T.C."/>
            <person name="Nybo J."/>
            <person name="Theobald S."/>
            <person name="Brandl J."/>
            <person name="Frisvad J.C."/>
            <person name="Nielsen K.F."/>
            <person name="Lyhne E.K."/>
            <person name="Kogle M.E."/>
            <person name="Kuo A."/>
            <person name="Riley R."/>
            <person name="Clum A."/>
            <person name="Nolan M."/>
            <person name="Lipzen A."/>
            <person name="Salamov A."/>
            <person name="Henrissat B."/>
            <person name="Wiebenga A."/>
            <person name="De vries R.P."/>
            <person name="Grigoriev I.V."/>
            <person name="Mortensen U.H."/>
            <person name="Andersen M.R."/>
            <person name="Baker S.E."/>
        </authorList>
    </citation>
    <scope>NUCLEOTIDE SEQUENCE [LARGE SCALE GENOMIC DNA]</scope>
    <source>
        <strain evidence="5 6">CBS 707.79</strain>
    </source>
</reference>
<comment type="similarity">
    <text evidence="1 3">Belongs to the type-B carboxylesterase/lipase family.</text>
</comment>
<feature type="domain" description="Carboxylesterase type B" evidence="4">
    <location>
        <begin position="31"/>
        <end position="510"/>
    </location>
</feature>
<dbReference type="VEuPathDB" id="FungiDB:BO71DRAFT_313721"/>
<dbReference type="GO" id="GO:0016787">
    <property type="term" value="F:hydrolase activity"/>
    <property type="evidence" value="ECO:0007669"/>
    <property type="project" value="UniProtKB-KW"/>
</dbReference>
<dbReference type="Proteomes" id="UP000247810">
    <property type="component" value="Unassembled WGS sequence"/>
</dbReference>
<evidence type="ECO:0000256" key="3">
    <source>
        <dbReference type="RuleBase" id="RU361235"/>
    </source>
</evidence>
<dbReference type="SUPFAM" id="SSF53474">
    <property type="entry name" value="alpha/beta-Hydrolases"/>
    <property type="match status" value="1"/>
</dbReference>
<dbReference type="InterPro" id="IPR019826">
    <property type="entry name" value="Carboxylesterase_B_AS"/>
</dbReference>
<dbReference type="EMBL" id="KZ825801">
    <property type="protein sequence ID" value="PYH99528.1"/>
    <property type="molecule type" value="Genomic_DNA"/>
</dbReference>
<dbReference type="FunFam" id="3.40.50.1820:FF:000316">
    <property type="entry name" value="Carboxylic ester hydrolase"/>
    <property type="match status" value="1"/>
</dbReference>
<dbReference type="EC" id="3.1.1.-" evidence="3"/>
<dbReference type="PROSITE" id="PS00941">
    <property type="entry name" value="CARBOXYLESTERASE_B_2"/>
    <property type="match status" value="1"/>
</dbReference>
<organism evidence="5 6">
    <name type="scientific">Aspergillus ellipticus CBS 707.79</name>
    <dbReference type="NCBI Taxonomy" id="1448320"/>
    <lineage>
        <taxon>Eukaryota</taxon>
        <taxon>Fungi</taxon>
        <taxon>Dikarya</taxon>
        <taxon>Ascomycota</taxon>
        <taxon>Pezizomycotina</taxon>
        <taxon>Eurotiomycetes</taxon>
        <taxon>Eurotiomycetidae</taxon>
        <taxon>Eurotiales</taxon>
        <taxon>Aspergillaceae</taxon>
        <taxon>Aspergillus</taxon>
        <taxon>Aspergillus subgen. Circumdati</taxon>
    </lineage>
</organism>
<dbReference type="Gene3D" id="3.40.50.1820">
    <property type="entry name" value="alpha/beta hydrolase"/>
    <property type="match status" value="1"/>
</dbReference>
<accession>A0A319EFG3</accession>
<keyword evidence="2 3" id="KW-0378">Hydrolase</keyword>
<dbReference type="OrthoDB" id="408631at2759"/>
<dbReference type="STRING" id="1448320.A0A319EFG3"/>
<dbReference type="PROSITE" id="PS00122">
    <property type="entry name" value="CARBOXYLESTERASE_B_1"/>
    <property type="match status" value="1"/>
</dbReference>
<evidence type="ECO:0000256" key="2">
    <source>
        <dbReference type="ARBA" id="ARBA00022801"/>
    </source>
</evidence>
<feature type="signal peptide" evidence="3">
    <location>
        <begin position="1"/>
        <end position="18"/>
    </location>
</feature>
<dbReference type="InterPro" id="IPR050309">
    <property type="entry name" value="Type-B_Carboxylest/Lipase"/>
</dbReference>
<proteinExistence type="inferred from homology"/>
<keyword evidence="6" id="KW-1185">Reference proteome</keyword>
<dbReference type="InterPro" id="IPR029058">
    <property type="entry name" value="AB_hydrolase_fold"/>
</dbReference>
<protein>
    <recommendedName>
        <fullName evidence="3">Carboxylic ester hydrolase</fullName>
        <ecNumber evidence="3">3.1.1.-</ecNumber>
    </recommendedName>
</protein>
<evidence type="ECO:0000259" key="4">
    <source>
        <dbReference type="Pfam" id="PF00135"/>
    </source>
</evidence>
<dbReference type="PANTHER" id="PTHR11559">
    <property type="entry name" value="CARBOXYLESTERASE"/>
    <property type="match status" value="1"/>
</dbReference>
<evidence type="ECO:0000256" key="1">
    <source>
        <dbReference type="ARBA" id="ARBA00005964"/>
    </source>
</evidence>
<dbReference type="InterPro" id="IPR019819">
    <property type="entry name" value="Carboxylesterase_B_CS"/>
</dbReference>
<feature type="chain" id="PRO_5016189245" description="Carboxylic ester hydrolase" evidence="3">
    <location>
        <begin position="19"/>
        <end position="537"/>
    </location>
</feature>
<sequence>MFLSHLTAFACLVHLVASAQNLTVDLGYTRYKGRDLSDGIVQWLGIRYAASPVGNLRFSAPQDPQVVDGVQEALQHGPLCIPTGKYPTPAGTSEDCLFLDVYAPSTASNGTGLPVFVWIQGGGFNSNSNANYNGTGLIQASDTGIVVVTFNYRVGPYGFLSGPEIVKGGSVNNGLKDQIKVLKWVQTHISKFGGDPNHVVIGGDSAGAASVTLLLSAYGGKDESLFHAAAAESQSFAPMLTVNQSQFAYNNLVIRTGCASAKDTLACLRNLDIASLQRENINTPLPKAQQSPLYMYGPVIDDDLVLDYTYRLFHQEKFIKVPVIFGDDTNEGTIFVPKNTSSISEADTFIQSQFPEITLDQLANINNWYLTENQTCQFPHAEPYWRPTSNAYGEIRYICPGIDMSTVYSQAGVNSWNYHYDVQDPDSEASGKGVSHTVEANAIWGPQYVSGTPPSSYYTSNAPIVPVMQGYWTSFIKTFDPNPYRSRDSPEWKTWGTGDESYRRILIRTNETAMETVPMAQRERCKYLTSIGTDLEQ</sequence>
<evidence type="ECO:0000313" key="6">
    <source>
        <dbReference type="Proteomes" id="UP000247810"/>
    </source>
</evidence>
<evidence type="ECO:0000313" key="5">
    <source>
        <dbReference type="EMBL" id="PYH99528.1"/>
    </source>
</evidence>
<dbReference type="AlphaFoldDB" id="A0A319EFG3"/>
<name>A0A319EFG3_9EURO</name>
<keyword evidence="3" id="KW-0732">Signal</keyword>
<gene>
    <name evidence="5" type="ORF">BO71DRAFT_313721</name>
</gene>